<dbReference type="GO" id="GO:0006886">
    <property type="term" value="P:intracellular protein transport"/>
    <property type="evidence" value="ECO:0007669"/>
    <property type="project" value="InterPro"/>
</dbReference>
<gene>
    <name evidence="8" type="ORF">B0H15DRAFT_920266</name>
</gene>
<dbReference type="GO" id="GO:0005198">
    <property type="term" value="F:structural molecule activity"/>
    <property type="evidence" value="ECO:0007669"/>
    <property type="project" value="InterPro"/>
</dbReference>
<accession>A0AAD6UEG9</accession>
<comment type="function">
    <text evidence="6">Clathrin is the major protein of the polyhedral coat of coated pits and vesicles.</text>
</comment>
<evidence type="ECO:0000313" key="8">
    <source>
        <dbReference type="EMBL" id="KAJ7099506.1"/>
    </source>
</evidence>
<keyword evidence="4 6" id="KW-0168">Coated pit</keyword>
<dbReference type="Pfam" id="PF01086">
    <property type="entry name" value="Clathrin_lg_ch"/>
    <property type="match status" value="1"/>
</dbReference>
<dbReference type="Proteomes" id="UP001222325">
    <property type="component" value="Unassembled WGS sequence"/>
</dbReference>
<proteinExistence type="inferred from homology"/>
<dbReference type="AlphaFoldDB" id="A0AAD6UEG9"/>
<dbReference type="GO" id="GO:0072583">
    <property type="term" value="P:clathrin-dependent endocytosis"/>
    <property type="evidence" value="ECO:0007669"/>
    <property type="project" value="TreeGrafter"/>
</dbReference>
<reference evidence="8" key="1">
    <citation type="submission" date="2023-03" db="EMBL/GenBank/DDBJ databases">
        <title>Massive genome expansion in bonnet fungi (Mycena s.s.) driven by repeated elements and novel gene families across ecological guilds.</title>
        <authorList>
            <consortium name="Lawrence Berkeley National Laboratory"/>
            <person name="Harder C.B."/>
            <person name="Miyauchi S."/>
            <person name="Viragh M."/>
            <person name="Kuo A."/>
            <person name="Thoen E."/>
            <person name="Andreopoulos B."/>
            <person name="Lu D."/>
            <person name="Skrede I."/>
            <person name="Drula E."/>
            <person name="Henrissat B."/>
            <person name="Morin E."/>
            <person name="Kohler A."/>
            <person name="Barry K."/>
            <person name="LaButti K."/>
            <person name="Morin E."/>
            <person name="Salamov A."/>
            <person name="Lipzen A."/>
            <person name="Mereny Z."/>
            <person name="Hegedus B."/>
            <person name="Baldrian P."/>
            <person name="Stursova M."/>
            <person name="Weitz H."/>
            <person name="Taylor A."/>
            <person name="Grigoriev I.V."/>
            <person name="Nagy L.G."/>
            <person name="Martin F."/>
            <person name="Kauserud H."/>
        </authorList>
    </citation>
    <scope>NUCLEOTIDE SEQUENCE</scope>
    <source>
        <strain evidence="8">CBHHK173m</strain>
    </source>
</reference>
<comment type="caution">
    <text evidence="8">The sequence shown here is derived from an EMBL/GenBank/DDBJ whole genome shotgun (WGS) entry which is preliminary data.</text>
</comment>
<evidence type="ECO:0000256" key="2">
    <source>
        <dbReference type="ARBA" id="ARBA00005263"/>
    </source>
</evidence>
<evidence type="ECO:0000256" key="4">
    <source>
        <dbReference type="ARBA" id="ARBA00023176"/>
    </source>
</evidence>
<organism evidence="8 9">
    <name type="scientific">Mycena belliarum</name>
    <dbReference type="NCBI Taxonomy" id="1033014"/>
    <lineage>
        <taxon>Eukaryota</taxon>
        <taxon>Fungi</taxon>
        <taxon>Dikarya</taxon>
        <taxon>Basidiomycota</taxon>
        <taxon>Agaricomycotina</taxon>
        <taxon>Agaricomycetes</taxon>
        <taxon>Agaricomycetidae</taxon>
        <taxon>Agaricales</taxon>
        <taxon>Marasmiineae</taxon>
        <taxon>Mycenaceae</taxon>
        <taxon>Mycena</taxon>
    </lineage>
</organism>
<keyword evidence="9" id="KW-1185">Reference proteome</keyword>
<feature type="region of interest" description="Disordered" evidence="7">
    <location>
        <begin position="81"/>
        <end position="107"/>
    </location>
</feature>
<dbReference type="GO" id="GO:0030130">
    <property type="term" value="C:clathrin coat of trans-Golgi network vesicle"/>
    <property type="evidence" value="ECO:0007669"/>
    <property type="project" value="InterPro"/>
</dbReference>
<name>A0AAD6UEG9_9AGAR</name>
<dbReference type="PANTHER" id="PTHR10639">
    <property type="entry name" value="CLATHRIN LIGHT CHAIN"/>
    <property type="match status" value="1"/>
</dbReference>
<evidence type="ECO:0000256" key="5">
    <source>
        <dbReference type="ARBA" id="ARBA00023329"/>
    </source>
</evidence>
<evidence type="ECO:0000256" key="6">
    <source>
        <dbReference type="RuleBase" id="RU363137"/>
    </source>
</evidence>
<dbReference type="EMBL" id="JARJCN010000007">
    <property type="protein sequence ID" value="KAJ7099506.1"/>
    <property type="molecule type" value="Genomic_DNA"/>
</dbReference>
<evidence type="ECO:0000256" key="3">
    <source>
        <dbReference type="ARBA" id="ARBA00023136"/>
    </source>
</evidence>
<dbReference type="PANTHER" id="PTHR10639:SF7">
    <property type="entry name" value="CLATHRIN LIGHT CHAIN"/>
    <property type="match status" value="1"/>
</dbReference>
<evidence type="ECO:0000313" key="9">
    <source>
        <dbReference type="Proteomes" id="UP001222325"/>
    </source>
</evidence>
<keyword evidence="5 6" id="KW-0968">Cytoplasmic vesicle</keyword>
<dbReference type="InterPro" id="IPR000996">
    <property type="entry name" value="Clathrin_L-chain"/>
</dbReference>
<evidence type="ECO:0000256" key="7">
    <source>
        <dbReference type="SAM" id="MobiDB-lite"/>
    </source>
</evidence>
<evidence type="ECO:0000256" key="1">
    <source>
        <dbReference type="ARBA" id="ARBA00004180"/>
    </source>
</evidence>
<dbReference type="GO" id="GO:0032050">
    <property type="term" value="F:clathrin heavy chain binding"/>
    <property type="evidence" value="ECO:0007669"/>
    <property type="project" value="TreeGrafter"/>
</dbReference>
<dbReference type="GO" id="GO:0030132">
    <property type="term" value="C:clathrin coat of coated pit"/>
    <property type="evidence" value="ECO:0007669"/>
    <property type="project" value="InterPro"/>
</dbReference>
<sequence>MSDFMSSDFTSGAGDEIDFDAAASQFPDIDFEGDIPALPAAAARTNSDSNFFLDDGAFEAPRGTVKVTGDDEIEKFSSEFPDIEVPQSLPVQQHQPTFGAPRPQPSAYSSTPILTHQLEEDEPQVIKDWREKQAAEIKVRDEASKARRQETITKAEKAIDEFYESYAAKKERTIRDNKDQEKYFLENLTNSLSQGTTWQRICDFIDLENSQSKTIARAGPGTTDLTRFKEVLLRLKREGDAAPGAGGY</sequence>
<comment type="subcellular location">
    <subcellularLocation>
        <location evidence="1 6">Cytoplasmic vesicle membrane</location>
        <topology evidence="1 6">Peripheral membrane protein</topology>
        <orientation evidence="1 6">Cytoplasmic side</orientation>
    </subcellularLocation>
    <subcellularLocation>
        <location evidence="6">Membrane</location>
        <location evidence="6">Coated pit</location>
        <topology evidence="6">Peripheral membrane protein</topology>
        <orientation evidence="6">Cytoplasmic side</orientation>
    </subcellularLocation>
    <text evidence="6">Cytoplasmic face of coated pits and vesicles.</text>
</comment>
<comment type="similarity">
    <text evidence="2 6">Belongs to the clathrin light chain family.</text>
</comment>
<protein>
    <recommendedName>
        <fullName evidence="6">Clathrin light chain</fullName>
    </recommendedName>
</protein>
<keyword evidence="3 6" id="KW-0472">Membrane</keyword>